<dbReference type="RefSeq" id="WP_069856876.1">
    <property type="nucleotide sequence ID" value="NZ_BDFE01000004.1"/>
</dbReference>
<dbReference type="OrthoDB" id="5422390at2"/>
<evidence type="ECO:0000313" key="3">
    <source>
        <dbReference type="EMBL" id="GAU07424.1"/>
    </source>
</evidence>
<dbReference type="STRING" id="1592317.DPF_0102"/>
<dbReference type="PROSITE" id="PS51257">
    <property type="entry name" value="PROKAR_LIPOPROTEIN"/>
    <property type="match status" value="1"/>
</dbReference>
<feature type="region of interest" description="Disordered" evidence="1">
    <location>
        <begin position="210"/>
        <end position="236"/>
    </location>
</feature>
<organism evidence="3 4">
    <name type="scientific">Desulfoplanes formicivorans</name>
    <dbReference type="NCBI Taxonomy" id="1592317"/>
    <lineage>
        <taxon>Bacteria</taxon>
        <taxon>Pseudomonadati</taxon>
        <taxon>Thermodesulfobacteriota</taxon>
        <taxon>Desulfovibrionia</taxon>
        <taxon>Desulfovibrionales</taxon>
        <taxon>Desulfoplanaceae</taxon>
        <taxon>Desulfoplanes</taxon>
    </lineage>
</organism>
<evidence type="ECO:0000256" key="2">
    <source>
        <dbReference type="SAM" id="SignalP"/>
    </source>
</evidence>
<feature type="chain" id="PRO_5008262329" description="Lipoprotein" evidence="2">
    <location>
        <begin position="20"/>
        <end position="236"/>
    </location>
</feature>
<protein>
    <recommendedName>
        <fullName evidence="5">Lipoprotein</fullName>
    </recommendedName>
</protein>
<gene>
    <name evidence="3" type="ORF">DPF_0102</name>
</gene>
<dbReference type="Proteomes" id="UP000095200">
    <property type="component" value="Unassembled WGS sequence"/>
</dbReference>
<dbReference type="EMBL" id="BDFE01000004">
    <property type="protein sequence ID" value="GAU07424.1"/>
    <property type="molecule type" value="Genomic_DNA"/>
</dbReference>
<feature type="signal peptide" evidence="2">
    <location>
        <begin position="1"/>
        <end position="19"/>
    </location>
</feature>
<proteinExistence type="predicted"/>
<dbReference type="Gene3D" id="3.40.50.10610">
    <property type="entry name" value="ABC-type transport auxiliary lipoprotein component"/>
    <property type="match status" value="1"/>
</dbReference>
<keyword evidence="2" id="KW-0732">Signal</keyword>
<accession>A0A194AF65</accession>
<comment type="caution">
    <text evidence="3">The sequence shown here is derived from an EMBL/GenBank/DDBJ whole genome shotgun (WGS) entry which is preliminary data.</text>
</comment>
<sequence>MKRFAVALALLVVMSGCIAWEPVVGPQIVYVDPLVERAEPRVMVAPLNPPARPLGCICYPFEVRQEIDNSRRIGAELGRVVWDHLVGQQVFGLMVYGQSPWTGVAHACEQARAQGVDLVAMGEITRFMQGGATGTTSLGFTFRMYEAETGMLLWSVALAGRVEGHPDRDYMVLTSKTRMPQAPEYLVVETLAKDLGRLLKAWTSDPAWSGPESTGMLHGLGRPSPTSSGHASGAHG</sequence>
<keyword evidence="4" id="KW-1185">Reference proteome</keyword>
<evidence type="ECO:0008006" key="5">
    <source>
        <dbReference type="Google" id="ProtNLM"/>
    </source>
</evidence>
<reference evidence="4" key="1">
    <citation type="submission" date="2016-06" db="EMBL/GenBank/DDBJ databases">
        <title>Draft genome sequence of Desulfoplanes formicivorans strain Pf12B.</title>
        <authorList>
            <person name="Watanabe M."/>
            <person name="Kojima H."/>
            <person name="Fukui M."/>
        </authorList>
    </citation>
    <scope>NUCLEOTIDE SEQUENCE [LARGE SCALE GENOMIC DNA]</scope>
    <source>
        <strain evidence="4">Pf12B</strain>
    </source>
</reference>
<dbReference type="AlphaFoldDB" id="A0A194AF65"/>
<evidence type="ECO:0000256" key="1">
    <source>
        <dbReference type="SAM" id="MobiDB-lite"/>
    </source>
</evidence>
<name>A0A194AF65_9BACT</name>
<evidence type="ECO:0000313" key="4">
    <source>
        <dbReference type="Proteomes" id="UP000095200"/>
    </source>
</evidence>